<protein>
    <submittedName>
        <fullName evidence="3">Uncharacterized protein</fullName>
    </submittedName>
</protein>
<keyword evidence="4" id="KW-1185">Reference proteome</keyword>
<reference evidence="3 4" key="1">
    <citation type="submission" date="2024-09" db="EMBL/GenBank/DDBJ databases">
        <title>Chromosome-scale assembly of Riccia fluitans.</title>
        <authorList>
            <person name="Paukszto L."/>
            <person name="Sawicki J."/>
            <person name="Karawczyk K."/>
            <person name="Piernik-Szablinska J."/>
            <person name="Szczecinska M."/>
            <person name="Mazdziarz M."/>
        </authorList>
    </citation>
    <scope>NUCLEOTIDE SEQUENCE [LARGE SCALE GENOMIC DNA]</scope>
    <source>
        <strain evidence="3">Rf_01</strain>
        <tissue evidence="3">Aerial parts of the thallus</tissue>
    </source>
</reference>
<gene>
    <name evidence="3" type="ORF">R1flu_016829</name>
</gene>
<evidence type="ECO:0000256" key="2">
    <source>
        <dbReference type="SAM" id="MobiDB-lite"/>
    </source>
</evidence>
<dbReference type="EMBL" id="JBHFFA010000004">
    <property type="protein sequence ID" value="KAL2632143.1"/>
    <property type="molecule type" value="Genomic_DNA"/>
</dbReference>
<feature type="coiled-coil region" evidence="1">
    <location>
        <begin position="154"/>
        <end position="209"/>
    </location>
</feature>
<accession>A0ABD1YN78</accession>
<comment type="caution">
    <text evidence="3">The sequence shown here is derived from an EMBL/GenBank/DDBJ whole genome shotgun (WGS) entry which is preliminary data.</text>
</comment>
<keyword evidence="1" id="KW-0175">Coiled coil</keyword>
<evidence type="ECO:0000313" key="3">
    <source>
        <dbReference type="EMBL" id="KAL2632143.1"/>
    </source>
</evidence>
<evidence type="ECO:0000313" key="4">
    <source>
        <dbReference type="Proteomes" id="UP001605036"/>
    </source>
</evidence>
<dbReference type="AlphaFoldDB" id="A0ABD1YN78"/>
<proteinExistence type="predicted"/>
<feature type="region of interest" description="Disordered" evidence="2">
    <location>
        <begin position="346"/>
        <end position="368"/>
    </location>
</feature>
<evidence type="ECO:0000256" key="1">
    <source>
        <dbReference type="SAM" id="Coils"/>
    </source>
</evidence>
<feature type="region of interest" description="Disordered" evidence="2">
    <location>
        <begin position="1"/>
        <end position="56"/>
    </location>
</feature>
<name>A0ABD1YN78_9MARC</name>
<organism evidence="3 4">
    <name type="scientific">Riccia fluitans</name>
    <dbReference type="NCBI Taxonomy" id="41844"/>
    <lineage>
        <taxon>Eukaryota</taxon>
        <taxon>Viridiplantae</taxon>
        <taxon>Streptophyta</taxon>
        <taxon>Embryophyta</taxon>
        <taxon>Marchantiophyta</taxon>
        <taxon>Marchantiopsida</taxon>
        <taxon>Marchantiidae</taxon>
        <taxon>Marchantiales</taxon>
        <taxon>Ricciaceae</taxon>
        <taxon>Riccia</taxon>
    </lineage>
</organism>
<feature type="compositionally biased region" description="Basic and acidic residues" evidence="2">
    <location>
        <begin position="40"/>
        <end position="50"/>
    </location>
</feature>
<sequence>MRIKKDGHLVEALDLDVDAKSQKTPKKKQTGSEQPSWKRPRSESDLKDGNKGNLPSVVESLRKGKEKVIESSHHPNVDIDVDIPAEERRTLKIGMTASHLEMDPPLSIPTRQTFGRGSNHILAGDITKEVPPTSSRLPSNGIMEESVNQMTTMLSNILERHGRANQRLASLEEDLAHAKLEEEKLKATIEALEKEKSEMNAKVALMERKDLYDMFKAKMEGFQIANHPRTIGGFENLNLIITKKWMEIPTLNLEEFEKCPADYPDFVRGHRTFQDEVDRTGIDVYYQSLLKALKAAVGTLPNSLVVFEYMRSIFDSYFNPTNDPNVQPLVKGLDADDFSVDKFFGLQDPTTPDDAQASPDFEEGLRRT</sequence>
<feature type="compositionally biased region" description="Basic and acidic residues" evidence="2">
    <location>
        <begin position="1"/>
        <end position="21"/>
    </location>
</feature>
<dbReference type="Proteomes" id="UP001605036">
    <property type="component" value="Unassembled WGS sequence"/>
</dbReference>